<dbReference type="SUPFAM" id="SSF50156">
    <property type="entry name" value="PDZ domain-like"/>
    <property type="match status" value="1"/>
</dbReference>
<evidence type="ECO:0000313" key="6">
    <source>
        <dbReference type="Proteomes" id="UP001353858"/>
    </source>
</evidence>
<dbReference type="Pfam" id="PF00595">
    <property type="entry name" value="PDZ"/>
    <property type="match status" value="1"/>
</dbReference>
<dbReference type="Gene3D" id="2.30.29.30">
    <property type="entry name" value="Pleckstrin-homology domain (PH domain)/Phosphotyrosine-binding domain (PTB)"/>
    <property type="match status" value="1"/>
</dbReference>
<dbReference type="SMART" id="SM00239">
    <property type="entry name" value="C2"/>
    <property type="match status" value="1"/>
</dbReference>
<dbReference type="PROSITE" id="PS50010">
    <property type="entry name" value="DH_2"/>
    <property type="match status" value="1"/>
</dbReference>
<dbReference type="SUPFAM" id="SSF48065">
    <property type="entry name" value="DBL homology domain (DH-domain)"/>
    <property type="match status" value="1"/>
</dbReference>
<feature type="compositionally biased region" description="Basic residues" evidence="1">
    <location>
        <begin position="30"/>
        <end position="44"/>
    </location>
</feature>
<dbReference type="InterPro" id="IPR011993">
    <property type="entry name" value="PH-like_dom_sf"/>
</dbReference>
<dbReference type="SUPFAM" id="SSF50729">
    <property type="entry name" value="PH domain-like"/>
    <property type="match status" value="1"/>
</dbReference>
<dbReference type="GO" id="GO:0005886">
    <property type="term" value="C:plasma membrane"/>
    <property type="evidence" value="ECO:0007669"/>
    <property type="project" value="TreeGrafter"/>
</dbReference>
<dbReference type="Gene3D" id="1.20.900.10">
    <property type="entry name" value="Dbl homology (DH) domain"/>
    <property type="match status" value="1"/>
</dbReference>
<dbReference type="InterPro" id="IPR036034">
    <property type="entry name" value="PDZ_sf"/>
</dbReference>
<dbReference type="InterPro" id="IPR001478">
    <property type="entry name" value="PDZ"/>
</dbReference>
<dbReference type="Pfam" id="PF00168">
    <property type="entry name" value="C2"/>
    <property type="match status" value="1"/>
</dbReference>
<sequence>LNQMLKWTVTRKSELHPSANDVFNSQDRHNKIKHRRSSTSKRRSNSCQSTSSSITHEHNKENCFTSTPIKSCESHQYDALRDVSNFSPQDQNRRTRSNKRCIDRYVQSEKKKKKKCIEKHDDVYFRPFEVVDSHIQGVTLAPQSFSRFAPTLPTFQVEDSPCFLRTNCNVLNRKSCPFPISTITSFDSNCLPVKKSRNFEVSLSDTEVDKVDNVNVSPLVKRLIDLRFSKISYDTESDSKESEKLNNSSYINNLSLDKIVDAILETTNENEETVNLEPRLQERQNELNETHEENLINSEHERQISVSTNSCDSGFSSTTTKHHDIDVNFKCKCLDNNGDNAKLFLNDAKHCDKTIIDLADTFNERCVDIDTTSRKRQFDSSSCVNFTLKRQKCIRRRRASIAGSSKKDAKTPTNDFDLIDSSSDAVQNSSHLEQTYTVTKNWQLQRRTRRCLSFETVTPDESVTTTNEEEDIKGSIEIDLTYQRNQLTLRILRCKDLRRQGIDGQINAYVKVTLADIIGDHQKKRNGLLQRTAVQPNSCRPTFNHTFRLPICKNDFNKRIQIEVWHRDRSCRRSEFLGCTSFTVKNVVKKDVSGSYRLLPLSTGRSQNVPIAKQQFAQTFTDLLQSDTIVMGDSQTTNEDIMSIDEIDGELKKTSNSALINQHQKDADENLFLRYLELDPTEGPDAIPAALQRKATGNKNGRTPFTTTKKLMKGPKLGFGFSVVWTHPPRIERVEKGLPADKAGILPGDYIIFVDKHNVVTMPEIEILNLIKSHGSHITLEIFRRNVSRNGSMLSVRPLPPVSTGLPSTPLQAQHRPSTVESVHTVSAECSKRRLNLPQVTFSAEKPTDNADDARKRAMYQLLAKEQHYAAGLQFAITRFVSALAERKDLISPIDHRLLFQNSEEIHRISEDILECLLPEDGEPQISSLLKIYHSKLIEIVTAYKRYCLGIKKADCILVNKTKNSNSDFVRFLQTPAIPRRRPDVTAFIHKPLEHYREVLKLFNVILSNTKTNHDDYQMISKIVQDLQIAYREMTAEAGLMEPLGEGRPLLSVQDLENRLVFTKCKPFVLSKPGRQWIFGGDLGRVEGRSVRQYWTLLFSDLILFAKVSRDRVLFIIEDPLPLAHITDLLFNVRKKATEFRIIVQPGGNSAKSPTVHCGPDLTRTPRKSANKRCVVLRAPTTELKAVWQNLLQRQIFHVNAGMEGSSFSSPLESPDAPITSSVGTLQSAESLSIRRQNLQCVTLSEISTNQKQLDEIIEHKCKQLGKSSSSTKGSALHLEQWMKGQLGRDQAQTPEEESDCEVWTEEMLRKRTEELNITDHRNSPRVTESRCEELILSDHSPSKSTSPESQVTVRSSPNCQEKARVCQQCHNTCRSYTHNSNNNINHNRCFSTEYIQNSATTNLHDTLQNEDANCDDFGRLMLMGFSAVNPAASLVKLDPFSPLPKISVVPPTPDTRSEFRYSESVCNKQMSSNQINNNETVGKDYDYSPDDSPQDEEQPYHSLSSSNPTLRRFGTVSSLERVGSDEMIENEDNASSSESEDDHMGIDNHGFNPSTIRGWTARAGAFVSEKMAFFERLGEDYRAGTGFFERYLKAAEEKHEIGDDEDCENSGATSGEEIWGTPTSGDMDDPLSANYDIRRSPNGDSMSSDNDDTELMMDELLMTPPIASANLRGLLPRRTLEPLMEEDSDSCTSSSSTTTEHTPSPRQGNGIGDVADICLIAAEAPKIATIQRQSNTPAAVSPVKSTPRILRSDSYRHIIEQEDDNANFFNRFKSSAKIINVERIPRSRTIRLFEIFYVKKNDRKIHESFPEGSHLIKIFNKEGATSDDVPTSYSQRPLSSRKPKDKQMDGRFWRQLSRRRGNKKSNLPA</sequence>
<dbReference type="PROSITE" id="PS50004">
    <property type="entry name" value="C2"/>
    <property type="match status" value="1"/>
</dbReference>
<feature type="domain" description="C2" evidence="2">
    <location>
        <begin position="468"/>
        <end position="599"/>
    </location>
</feature>
<gene>
    <name evidence="5" type="ORF">RN001_004380</name>
</gene>
<feature type="compositionally biased region" description="Polar residues" evidence="1">
    <location>
        <begin position="1465"/>
        <end position="1481"/>
    </location>
</feature>
<dbReference type="Pfam" id="PF16056">
    <property type="entry name" value="DUF4799"/>
    <property type="match status" value="1"/>
</dbReference>
<dbReference type="InterPro" id="IPR032057">
    <property type="entry name" value="DUF4799"/>
</dbReference>
<feature type="region of interest" description="Disordered" evidence="1">
    <location>
        <begin position="1825"/>
        <end position="1870"/>
    </location>
</feature>
<feature type="region of interest" description="Disordered" evidence="1">
    <location>
        <begin position="1451"/>
        <end position="1555"/>
    </location>
</feature>
<accession>A0AAN7PIA1</accession>
<dbReference type="Gene3D" id="2.60.40.150">
    <property type="entry name" value="C2 domain"/>
    <property type="match status" value="1"/>
</dbReference>
<feature type="region of interest" description="Disordered" evidence="1">
    <location>
        <begin position="1337"/>
        <end position="1358"/>
    </location>
</feature>
<dbReference type="GO" id="GO:0005634">
    <property type="term" value="C:nucleus"/>
    <property type="evidence" value="ECO:0007669"/>
    <property type="project" value="TreeGrafter"/>
</dbReference>
<proteinExistence type="predicted"/>
<dbReference type="GO" id="GO:0005085">
    <property type="term" value="F:guanyl-nucleotide exchange factor activity"/>
    <property type="evidence" value="ECO:0007669"/>
    <property type="project" value="InterPro"/>
</dbReference>
<name>A0AAN7PIA1_9COLE</name>
<protein>
    <submittedName>
        <fullName evidence="5">Uncharacterized protein</fullName>
    </submittedName>
</protein>
<dbReference type="Proteomes" id="UP001353858">
    <property type="component" value="Unassembled WGS sequence"/>
</dbReference>
<feature type="domain" description="DH" evidence="3">
    <location>
        <begin position="854"/>
        <end position="1037"/>
    </location>
</feature>
<dbReference type="SMART" id="SM00228">
    <property type="entry name" value="PDZ"/>
    <property type="match status" value="1"/>
</dbReference>
<evidence type="ECO:0000313" key="5">
    <source>
        <dbReference type="EMBL" id="KAK4881061.1"/>
    </source>
</evidence>
<dbReference type="InterPro" id="IPR035892">
    <property type="entry name" value="C2_domain_sf"/>
</dbReference>
<feature type="compositionally biased region" description="Low complexity" evidence="1">
    <location>
        <begin position="1691"/>
        <end position="1705"/>
    </location>
</feature>
<feature type="region of interest" description="Disordered" evidence="1">
    <location>
        <begin position="18"/>
        <end position="53"/>
    </location>
</feature>
<dbReference type="Pfam" id="PF00621">
    <property type="entry name" value="RhoGEF"/>
    <property type="match status" value="1"/>
</dbReference>
<dbReference type="SMART" id="SM00325">
    <property type="entry name" value="RhoGEF"/>
    <property type="match status" value="1"/>
</dbReference>
<feature type="domain" description="PDZ" evidence="4">
    <location>
        <begin position="708"/>
        <end position="786"/>
    </location>
</feature>
<dbReference type="Gene3D" id="2.30.42.10">
    <property type="match status" value="1"/>
</dbReference>
<dbReference type="PANTHER" id="PTHR46848">
    <property type="entry name" value="REGULATOR OF G-PROTEIN SIGNALING 3"/>
    <property type="match status" value="1"/>
</dbReference>
<dbReference type="EMBL" id="JARPUR010000002">
    <property type="protein sequence ID" value="KAK4881061.1"/>
    <property type="molecule type" value="Genomic_DNA"/>
</dbReference>
<feature type="compositionally biased region" description="Polar residues" evidence="1">
    <location>
        <begin position="1343"/>
        <end position="1358"/>
    </location>
</feature>
<feature type="region of interest" description="Disordered" evidence="1">
    <location>
        <begin position="1685"/>
        <end position="1711"/>
    </location>
</feature>
<feature type="region of interest" description="Disordered" evidence="1">
    <location>
        <begin position="1600"/>
        <end position="1652"/>
    </location>
</feature>
<feature type="compositionally biased region" description="Acidic residues" evidence="1">
    <location>
        <begin position="1488"/>
        <end position="1498"/>
    </location>
</feature>
<dbReference type="PANTHER" id="PTHR46848:SF1">
    <property type="entry name" value="REGULATOR OF G-PROTEIN SIGNALING 3"/>
    <property type="match status" value="1"/>
</dbReference>
<dbReference type="SUPFAM" id="SSF49562">
    <property type="entry name" value="C2 domain (Calcium/lipid-binding domain, CaLB)"/>
    <property type="match status" value="1"/>
</dbReference>
<dbReference type="InterPro" id="IPR000008">
    <property type="entry name" value="C2_dom"/>
</dbReference>
<reference evidence="6" key="1">
    <citation type="submission" date="2023-01" db="EMBL/GenBank/DDBJ databases">
        <title>Key to firefly adult light organ development and bioluminescence: homeobox transcription factors regulate luciferase expression and transportation to peroxisome.</title>
        <authorList>
            <person name="Fu X."/>
        </authorList>
    </citation>
    <scope>NUCLEOTIDE SEQUENCE [LARGE SCALE GENOMIC DNA]</scope>
</reference>
<evidence type="ECO:0000259" key="3">
    <source>
        <dbReference type="PROSITE" id="PS50010"/>
    </source>
</evidence>
<evidence type="ECO:0000259" key="4">
    <source>
        <dbReference type="PROSITE" id="PS50106"/>
    </source>
</evidence>
<dbReference type="InterPro" id="IPR035899">
    <property type="entry name" value="DBL_dom_sf"/>
</dbReference>
<evidence type="ECO:0000256" key="1">
    <source>
        <dbReference type="SAM" id="MobiDB-lite"/>
    </source>
</evidence>
<feature type="compositionally biased region" description="Polar residues" evidence="1">
    <location>
        <begin position="1829"/>
        <end position="1839"/>
    </location>
</feature>
<dbReference type="InterPro" id="IPR000219">
    <property type="entry name" value="DH_dom"/>
</dbReference>
<evidence type="ECO:0000259" key="2">
    <source>
        <dbReference type="PROSITE" id="PS50004"/>
    </source>
</evidence>
<organism evidence="5 6">
    <name type="scientific">Aquatica leii</name>
    <dbReference type="NCBI Taxonomy" id="1421715"/>
    <lineage>
        <taxon>Eukaryota</taxon>
        <taxon>Metazoa</taxon>
        <taxon>Ecdysozoa</taxon>
        <taxon>Arthropoda</taxon>
        <taxon>Hexapoda</taxon>
        <taxon>Insecta</taxon>
        <taxon>Pterygota</taxon>
        <taxon>Neoptera</taxon>
        <taxon>Endopterygota</taxon>
        <taxon>Coleoptera</taxon>
        <taxon>Polyphaga</taxon>
        <taxon>Elateriformia</taxon>
        <taxon>Elateroidea</taxon>
        <taxon>Lampyridae</taxon>
        <taxon>Luciolinae</taxon>
        <taxon>Aquatica</taxon>
    </lineage>
</organism>
<dbReference type="PROSITE" id="PS50106">
    <property type="entry name" value="PDZ"/>
    <property type="match status" value="1"/>
</dbReference>
<comment type="caution">
    <text evidence="5">The sequence shown here is derived from an EMBL/GenBank/DDBJ whole genome shotgun (WGS) entry which is preliminary data.</text>
</comment>
<keyword evidence="6" id="KW-1185">Reference proteome</keyword>
<feature type="non-terminal residue" evidence="5">
    <location>
        <position position="1"/>
    </location>
</feature>